<proteinExistence type="inferred from homology"/>
<name>A0ABP7WA67_9ACTN</name>
<keyword evidence="2" id="KW-0645">Protease</keyword>
<evidence type="ECO:0000256" key="4">
    <source>
        <dbReference type="ARBA" id="ARBA00023049"/>
    </source>
</evidence>
<dbReference type="InterPro" id="IPR036059">
    <property type="entry name" value="TldD/PmbA_sf"/>
</dbReference>
<evidence type="ECO:0000313" key="7">
    <source>
        <dbReference type="EMBL" id="GAA4084627.1"/>
    </source>
</evidence>
<dbReference type="InterPro" id="IPR035068">
    <property type="entry name" value="TldD/PmbA_N"/>
</dbReference>
<evidence type="ECO:0000313" key="8">
    <source>
        <dbReference type="Proteomes" id="UP001500683"/>
    </source>
</evidence>
<feature type="domain" description="Metalloprotease TldD/E C-terminal" evidence="6">
    <location>
        <begin position="245"/>
        <end position="487"/>
    </location>
</feature>
<dbReference type="EMBL" id="BAAAZG010000038">
    <property type="protein sequence ID" value="GAA4084627.1"/>
    <property type="molecule type" value="Genomic_DNA"/>
</dbReference>
<keyword evidence="4" id="KW-0482">Metalloprotease</keyword>
<evidence type="ECO:0000256" key="2">
    <source>
        <dbReference type="ARBA" id="ARBA00022670"/>
    </source>
</evidence>
<evidence type="ECO:0000256" key="1">
    <source>
        <dbReference type="ARBA" id="ARBA00005836"/>
    </source>
</evidence>
<dbReference type="Gene3D" id="3.30.2290.10">
    <property type="entry name" value="PmbA/TldD superfamily"/>
    <property type="match status" value="1"/>
</dbReference>
<dbReference type="RefSeq" id="WP_344952273.1">
    <property type="nucleotide sequence ID" value="NZ_BAAAZG010000038.1"/>
</dbReference>
<dbReference type="InterPro" id="IPR045569">
    <property type="entry name" value="Metalloprtase-TldD/E_C"/>
</dbReference>
<protein>
    <submittedName>
        <fullName evidence="7">TldD/PmbA family protein</fullName>
    </submittedName>
</protein>
<gene>
    <name evidence="7" type="ORF">GCM10022214_50570</name>
</gene>
<dbReference type="InterPro" id="IPR051463">
    <property type="entry name" value="Peptidase_U62_metallo"/>
</dbReference>
<dbReference type="SUPFAM" id="SSF111283">
    <property type="entry name" value="Putative modulator of DNA gyrase, PmbA/TldD"/>
    <property type="match status" value="1"/>
</dbReference>
<evidence type="ECO:0000256" key="3">
    <source>
        <dbReference type="ARBA" id="ARBA00022801"/>
    </source>
</evidence>
<feature type="domain" description="Metalloprotease TldD/E N-terminal" evidence="5">
    <location>
        <begin position="44"/>
        <end position="93"/>
    </location>
</feature>
<evidence type="ECO:0000259" key="5">
    <source>
        <dbReference type="Pfam" id="PF01523"/>
    </source>
</evidence>
<accession>A0ABP7WA67</accession>
<dbReference type="PANTHER" id="PTHR30624:SF10">
    <property type="entry name" value="CONSERVED PROTEIN"/>
    <property type="match status" value="1"/>
</dbReference>
<comment type="caution">
    <text evidence="7">The sequence shown here is derived from an EMBL/GenBank/DDBJ whole genome shotgun (WGS) entry which is preliminary data.</text>
</comment>
<organism evidence="7 8">
    <name type="scientific">Actinomadura miaoliensis</name>
    <dbReference type="NCBI Taxonomy" id="430685"/>
    <lineage>
        <taxon>Bacteria</taxon>
        <taxon>Bacillati</taxon>
        <taxon>Actinomycetota</taxon>
        <taxon>Actinomycetes</taxon>
        <taxon>Streptosporangiales</taxon>
        <taxon>Thermomonosporaceae</taxon>
        <taxon>Actinomadura</taxon>
    </lineage>
</organism>
<dbReference type="InterPro" id="IPR002510">
    <property type="entry name" value="Metalloprtase-TldD/E_N"/>
</dbReference>
<dbReference type="PANTHER" id="PTHR30624">
    <property type="entry name" value="UNCHARACTERIZED PROTEIN TLDD AND PMBA"/>
    <property type="match status" value="1"/>
</dbReference>
<dbReference type="Proteomes" id="UP001500683">
    <property type="component" value="Unassembled WGS sequence"/>
</dbReference>
<reference evidence="8" key="1">
    <citation type="journal article" date="2019" name="Int. J. Syst. Evol. Microbiol.">
        <title>The Global Catalogue of Microorganisms (GCM) 10K type strain sequencing project: providing services to taxonomists for standard genome sequencing and annotation.</title>
        <authorList>
            <consortium name="The Broad Institute Genomics Platform"/>
            <consortium name="The Broad Institute Genome Sequencing Center for Infectious Disease"/>
            <person name="Wu L."/>
            <person name="Ma J."/>
        </authorList>
    </citation>
    <scope>NUCLEOTIDE SEQUENCE [LARGE SCALE GENOMIC DNA]</scope>
    <source>
        <strain evidence="8">JCM 16702</strain>
    </source>
</reference>
<evidence type="ECO:0000259" key="6">
    <source>
        <dbReference type="Pfam" id="PF19289"/>
    </source>
</evidence>
<keyword evidence="8" id="KW-1185">Reference proteome</keyword>
<comment type="similarity">
    <text evidence="1">Belongs to the peptidase U62 family.</text>
</comment>
<keyword evidence="3" id="KW-0378">Hydrolase</keyword>
<dbReference type="Pfam" id="PF19289">
    <property type="entry name" value="PmbA_TldD_3rd"/>
    <property type="match status" value="1"/>
</dbReference>
<dbReference type="Pfam" id="PF01523">
    <property type="entry name" value="PmbA_TldD_1st"/>
    <property type="match status" value="1"/>
</dbReference>
<sequence length="496" mass="52499">MAAPFDALPLPDLADAALGRAAGLGARHAAVLVTRVRTGTDLLYDGRPAGGHDATDTALGVRVIRDGVRGFASTDDIGTSAAADAAARAVSRARACRAITAVPSDPVDEPVHRDTGWSSPCRVDPFGVPRAERARRLADWSRRLLAHRPVTHVHAKLVAVREEKFYADLAGTVTVQRRVRIHPQVTALGVGPGTAASLRTAGPPTARGLEYLDGDGWDWDAELAALPGHLAGKLRAPAVEPGERTLVIDPSNLWLTVHESVGHATELDRALGHEAGYAGTTFADPAARGVLRYGAKPMNVTADRTAEHGLATVGYDDEGVAAQAWDLVRDGVLTGFQLDRSTARLAGAERSNGCAYAESARHVPLPRMPNVSLCPAPDGPSTEELISDVTDGLYLVGSGGWSIDTERRTFQFTAQRCHRIRRGRLAGQVRDVAYQADTLAFWNSLCAVGGPVDYRLFGADLCGKGQPVQVAAASHGCPPAVFHRVRVVNAAREAGL</sequence>